<evidence type="ECO:0000313" key="2">
    <source>
        <dbReference type="EMBL" id="HIU41987.1"/>
    </source>
</evidence>
<evidence type="ECO:0000259" key="1">
    <source>
        <dbReference type="Pfam" id="PF07883"/>
    </source>
</evidence>
<reference evidence="2" key="2">
    <citation type="journal article" date="2021" name="PeerJ">
        <title>Extensive microbial diversity within the chicken gut microbiome revealed by metagenomics and culture.</title>
        <authorList>
            <person name="Gilroy R."/>
            <person name="Ravi A."/>
            <person name="Getino M."/>
            <person name="Pursley I."/>
            <person name="Horton D.L."/>
            <person name="Alikhan N.F."/>
            <person name="Baker D."/>
            <person name="Gharbi K."/>
            <person name="Hall N."/>
            <person name="Watson M."/>
            <person name="Adriaenssens E.M."/>
            <person name="Foster-Nyarko E."/>
            <person name="Jarju S."/>
            <person name="Secka A."/>
            <person name="Antonio M."/>
            <person name="Oren A."/>
            <person name="Chaudhuri R.R."/>
            <person name="La Ragione R."/>
            <person name="Hildebrand F."/>
            <person name="Pallen M.J."/>
        </authorList>
    </citation>
    <scope>NUCLEOTIDE SEQUENCE</scope>
    <source>
        <strain evidence="2">4509</strain>
    </source>
</reference>
<protein>
    <submittedName>
        <fullName evidence="2">Cupin domain-containing protein</fullName>
    </submittedName>
</protein>
<dbReference type="CDD" id="cd06981">
    <property type="entry name" value="cupin_reut_a1446"/>
    <property type="match status" value="1"/>
</dbReference>
<dbReference type="EMBL" id="DVMX01000107">
    <property type="protein sequence ID" value="HIU41987.1"/>
    <property type="molecule type" value="Genomic_DNA"/>
</dbReference>
<evidence type="ECO:0000313" key="3">
    <source>
        <dbReference type="Proteomes" id="UP000824082"/>
    </source>
</evidence>
<accession>A0A9D1IRE8</accession>
<dbReference type="Pfam" id="PF07883">
    <property type="entry name" value="Cupin_2"/>
    <property type="match status" value="1"/>
</dbReference>
<dbReference type="InterPro" id="IPR011051">
    <property type="entry name" value="RmlC_Cupin_sf"/>
</dbReference>
<feature type="domain" description="Cupin type-2" evidence="1">
    <location>
        <begin position="50"/>
        <end position="107"/>
    </location>
</feature>
<dbReference type="Gene3D" id="2.60.120.10">
    <property type="entry name" value="Jelly Rolls"/>
    <property type="match status" value="1"/>
</dbReference>
<dbReference type="Proteomes" id="UP000824082">
    <property type="component" value="Unassembled WGS sequence"/>
</dbReference>
<reference evidence="2" key="1">
    <citation type="submission" date="2020-10" db="EMBL/GenBank/DDBJ databases">
        <authorList>
            <person name="Gilroy R."/>
        </authorList>
    </citation>
    <scope>NUCLEOTIDE SEQUENCE</scope>
    <source>
        <strain evidence="2">4509</strain>
    </source>
</reference>
<proteinExistence type="predicted"/>
<sequence>MAAGGGGGLNLFALPDRLPEEEMTQQLLTAPGVRVERILSGGQVSPEGFWYDQQEDEWVAILQGEGEIAYPDGSRVRLQTGDTLLLPAHQKHRVSYTSTPCIWLCVFYPNGEEETP</sequence>
<dbReference type="SUPFAM" id="SSF51182">
    <property type="entry name" value="RmlC-like cupins"/>
    <property type="match status" value="1"/>
</dbReference>
<dbReference type="InterPro" id="IPR013096">
    <property type="entry name" value="Cupin_2"/>
</dbReference>
<organism evidence="2 3">
    <name type="scientific">Candidatus Egerieicola faecale</name>
    <dbReference type="NCBI Taxonomy" id="2840774"/>
    <lineage>
        <taxon>Bacteria</taxon>
        <taxon>Bacillati</taxon>
        <taxon>Bacillota</taxon>
        <taxon>Clostridia</taxon>
        <taxon>Eubacteriales</taxon>
        <taxon>Oscillospiraceae</taxon>
        <taxon>Oscillospiraceae incertae sedis</taxon>
        <taxon>Candidatus Egerieicola</taxon>
    </lineage>
</organism>
<comment type="caution">
    <text evidence="2">The sequence shown here is derived from an EMBL/GenBank/DDBJ whole genome shotgun (WGS) entry which is preliminary data.</text>
</comment>
<dbReference type="AlphaFoldDB" id="A0A9D1IRE8"/>
<gene>
    <name evidence="2" type="ORF">IAD19_05485</name>
</gene>
<name>A0A9D1IRE8_9FIRM</name>
<dbReference type="InterPro" id="IPR014710">
    <property type="entry name" value="RmlC-like_jellyroll"/>
</dbReference>